<dbReference type="GO" id="GO:0016791">
    <property type="term" value="F:phosphatase activity"/>
    <property type="evidence" value="ECO:0007669"/>
    <property type="project" value="TreeGrafter"/>
</dbReference>
<dbReference type="AlphaFoldDB" id="A0A0D6PH16"/>
<dbReference type="STRING" id="1120923.SAMN02746095_03100"/>
<dbReference type="SMART" id="SM00855">
    <property type="entry name" value="PGAM"/>
    <property type="match status" value="1"/>
</dbReference>
<evidence type="ECO:0000256" key="1">
    <source>
        <dbReference type="SAM" id="MobiDB-lite"/>
    </source>
</evidence>
<dbReference type="SUPFAM" id="SSF53254">
    <property type="entry name" value="Phosphoglycerate mutase-like"/>
    <property type="match status" value="1"/>
</dbReference>
<feature type="region of interest" description="Disordered" evidence="1">
    <location>
        <begin position="202"/>
        <end position="230"/>
    </location>
</feature>
<dbReference type="GO" id="GO:0005737">
    <property type="term" value="C:cytoplasm"/>
    <property type="evidence" value="ECO:0007669"/>
    <property type="project" value="TreeGrafter"/>
</dbReference>
<dbReference type="Proteomes" id="UP000032668">
    <property type="component" value="Unassembled WGS sequence"/>
</dbReference>
<dbReference type="CDD" id="cd07067">
    <property type="entry name" value="HP_PGM_like"/>
    <property type="match status" value="1"/>
</dbReference>
<proteinExistence type="predicted"/>
<accession>A0A0D6PH16</accession>
<gene>
    <name evidence="2" type="ORF">Aam_049_010</name>
</gene>
<dbReference type="OrthoDB" id="8347407at2"/>
<dbReference type="PANTHER" id="PTHR48100">
    <property type="entry name" value="BROAD-SPECIFICITY PHOSPHATASE YOR283W-RELATED"/>
    <property type="match status" value="1"/>
</dbReference>
<organism evidence="2 3">
    <name type="scientific">Acidocella aminolytica 101 = DSM 11237</name>
    <dbReference type="NCBI Taxonomy" id="1120923"/>
    <lineage>
        <taxon>Bacteria</taxon>
        <taxon>Pseudomonadati</taxon>
        <taxon>Pseudomonadota</taxon>
        <taxon>Alphaproteobacteria</taxon>
        <taxon>Acetobacterales</taxon>
        <taxon>Acidocellaceae</taxon>
        <taxon>Acidocella</taxon>
    </lineage>
</organism>
<evidence type="ECO:0000313" key="2">
    <source>
        <dbReference type="EMBL" id="GAN80508.1"/>
    </source>
</evidence>
<dbReference type="Gene3D" id="3.40.50.1240">
    <property type="entry name" value="Phosphoglycerate mutase-like"/>
    <property type="match status" value="1"/>
</dbReference>
<dbReference type="InterPro" id="IPR013078">
    <property type="entry name" value="His_Pase_superF_clade-1"/>
</dbReference>
<dbReference type="EMBL" id="BANC01000048">
    <property type="protein sequence ID" value="GAN80508.1"/>
    <property type="molecule type" value="Genomic_DNA"/>
</dbReference>
<sequence>MHHFWLIRHALVHRDSLVYLYGTDDVPVCTDTMEAQTSHYAALAARLPRPARLVCTPLSRTQLTADALMRAGYPATGKLIDPAFIEQNFGDWQGVPISEFDARPHEERHPFWPIHAAETPPGGESFEDLIGRVGAGLEGLLETAESKHTIIVSHGGAIRAACAYAMGLSPHQALCLQIDNVSLTRLSVTERGWRVFSVNEHSSTTACSPGGAAPPAQKREDKTMKQGVLS</sequence>
<protein>
    <submittedName>
        <fullName evidence="2">Phosphoglycerate/bisphosphoglycerate mutase</fullName>
    </submittedName>
</protein>
<evidence type="ECO:0000313" key="3">
    <source>
        <dbReference type="Proteomes" id="UP000032668"/>
    </source>
</evidence>
<name>A0A0D6PH16_9PROT</name>
<keyword evidence="3" id="KW-1185">Reference proteome</keyword>
<dbReference type="PANTHER" id="PTHR48100:SF1">
    <property type="entry name" value="HISTIDINE PHOSPHATASE FAMILY PROTEIN-RELATED"/>
    <property type="match status" value="1"/>
</dbReference>
<comment type="caution">
    <text evidence="2">The sequence shown here is derived from an EMBL/GenBank/DDBJ whole genome shotgun (WGS) entry which is preliminary data.</text>
</comment>
<dbReference type="RefSeq" id="WP_048878920.1">
    <property type="nucleotide sequence ID" value="NZ_BANC01000048.1"/>
</dbReference>
<dbReference type="InterPro" id="IPR029033">
    <property type="entry name" value="His_PPase_superfam"/>
</dbReference>
<reference evidence="2 3" key="1">
    <citation type="submission" date="2012-11" db="EMBL/GenBank/DDBJ databases">
        <title>Whole genome sequence of Acidocella aminolytica 101 = DSM 11237.</title>
        <authorList>
            <person name="Azuma Y."/>
            <person name="Higashiura N."/>
            <person name="Hirakawa H."/>
            <person name="Matsushita K."/>
        </authorList>
    </citation>
    <scope>NUCLEOTIDE SEQUENCE [LARGE SCALE GENOMIC DNA]</scope>
    <source>
        <strain evidence="3">101 / DSM 11237</strain>
    </source>
</reference>
<dbReference type="Pfam" id="PF00300">
    <property type="entry name" value="His_Phos_1"/>
    <property type="match status" value="1"/>
</dbReference>
<dbReference type="InterPro" id="IPR050275">
    <property type="entry name" value="PGM_Phosphatase"/>
</dbReference>